<evidence type="ECO:0000313" key="1">
    <source>
        <dbReference type="EMBL" id="GJJ07939.1"/>
    </source>
</evidence>
<dbReference type="AlphaFoldDB" id="A0AAV5A3V7"/>
<keyword evidence="2" id="KW-1185">Reference proteome</keyword>
<accession>A0AAV5A3V7</accession>
<gene>
    <name evidence="1" type="ORF">Clacol_002146</name>
</gene>
<evidence type="ECO:0000313" key="2">
    <source>
        <dbReference type="Proteomes" id="UP001050691"/>
    </source>
</evidence>
<dbReference type="Proteomes" id="UP001050691">
    <property type="component" value="Unassembled WGS sequence"/>
</dbReference>
<evidence type="ECO:0008006" key="3">
    <source>
        <dbReference type="Google" id="ProtNLM"/>
    </source>
</evidence>
<reference evidence="1" key="1">
    <citation type="submission" date="2021-10" db="EMBL/GenBank/DDBJ databases">
        <title>De novo Genome Assembly of Clathrus columnatus (Basidiomycota, Fungi) Using Illumina and Nanopore Sequence Data.</title>
        <authorList>
            <person name="Ogiso-Tanaka E."/>
            <person name="Itagaki H."/>
            <person name="Hosoya T."/>
            <person name="Hosaka K."/>
        </authorList>
    </citation>
    <scope>NUCLEOTIDE SEQUENCE</scope>
    <source>
        <strain evidence="1">MO-923</strain>
    </source>
</reference>
<proteinExistence type="predicted"/>
<sequence length="120" mass="12528">MSFNGVYNITLGSDPPSSNSASVAITGSNSSIGTIPYNASDAAQQWSVVPVGGSVVDGYIIQSADMKQYINLSANSTLIPTFNSSYLWIIKCSSGLISTTSSTNWLPNATDPLLSLTNSL</sequence>
<name>A0AAV5A3V7_9AGAM</name>
<dbReference type="EMBL" id="BPWL01000002">
    <property type="protein sequence ID" value="GJJ07939.1"/>
    <property type="molecule type" value="Genomic_DNA"/>
</dbReference>
<comment type="caution">
    <text evidence="1">The sequence shown here is derived from an EMBL/GenBank/DDBJ whole genome shotgun (WGS) entry which is preliminary data.</text>
</comment>
<protein>
    <recommendedName>
        <fullName evidence="3">Ricin B lectin domain-containing protein</fullName>
    </recommendedName>
</protein>
<organism evidence="1 2">
    <name type="scientific">Clathrus columnatus</name>
    <dbReference type="NCBI Taxonomy" id="1419009"/>
    <lineage>
        <taxon>Eukaryota</taxon>
        <taxon>Fungi</taxon>
        <taxon>Dikarya</taxon>
        <taxon>Basidiomycota</taxon>
        <taxon>Agaricomycotina</taxon>
        <taxon>Agaricomycetes</taxon>
        <taxon>Phallomycetidae</taxon>
        <taxon>Phallales</taxon>
        <taxon>Clathraceae</taxon>
        <taxon>Clathrus</taxon>
    </lineage>
</organism>